<evidence type="ECO:0000313" key="2">
    <source>
        <dbReference type="Proteomes" id="UP000829999"/>
    </source>
</evidence>
<dbReference type="Gene3D" id="3.40.720.10">
    <property type="entry name" value="Alkaline Phosphatase, subunit A"/>
    <property type="match status" value="1"/>
</dbReference>
<accession>A0A9R0DPZ5</accession>
<keyword evidence="1" id="KW-0732">Signal</keyword>
<dbReference type="RefSeq" id="XP_050551202.1">
    <property type="nucleotide sequence ID" value="XM_050695245.1"/>
</dbReference>
<keyword evidence="2" id="KW-1185">Reference proteome</keyword>
<dbReference type="SUPFAM" id="SSF53649">
    <property type="entry name" value="Alkaline phosphatase-like"/>
    <property type="match status" value="1"/>
</dbReference>
<name>A0A9R0DPZ5_SPOFR</name>
<evidence type="ECO:0000313" key="3">
    <source>
        <dbReference type="RefSeq" id="XP_050551202.1"/>
    </source>
</evidence>
<dbReference type="GeneID" id="126910915"/>
<dbReference type="InterPro" id="IPR017850">
    <property type="entry name" value="Alkaline_phosphatase_core_sf"/>
</dbReference>
<sequence length="652" mass="76819">MDRKTILFIVLLKVLICRRLSWCYTPQGALYLEDSGNTSLDSYEIYRNDGSFTVNTVGCIIPPINIRDVTIQKYINETNKSAKLCYNYNTRLLASNQTHIWVKKSNFIHHDVQNESNFMCCYESFHKPLSIRNTSKYFVDNIQYLSCILFNDIIEVSNEFVKVNCSYENKKIYEQYFVFTPKKEFTYTRNNPFKPELDNKKKYNIIMLGMGSMSRQNFYRTMPKTLELLKKWDAIELKGYNTVARDTFENMMPVLVGMNITEIQTTCWKDPWSSLDNCPYIWERFKDMGYYTALVEDTSKLGMFNHWKRGFQGSPTDYYLHPFIHETETLNKRENGKMYKKNAKINNVVSPCMGDKYYYEFLINYIRRLTRTLNKSKLFGLFWETSLSHDNLNDPVLMDKAYFHLINKMNSSGYLNETILILLSDHGMDSGKILFTKQGQIEQRLPFVFILMPPSFRAQYQLAYHNLKVNKERLTTPFDLHETLVDLIDMSASTEKEIIKRTTEFYTHNRGISLFLPIPKNRTCDMAGIKGLWCACYNDVNVAPNNPILMDAVSYFTNKTNDMLKLYPQCLKLIVDDIIVAKEMVPIYTRYNEWRDFNVVMRMAPGGGMFETIMRLYNKTWTIVDRVKRLNYPDFRTMCIEDATLKLFCFCK</sequence>
<feature type="signal peptide" evidence="1">
    <location>
        <begin position="1"/>
        <end position="23"/>
    </location>
</feature>
<gene>
    <name evidence="3" type="primary">LOC126910915</name>
</gene>
<evidence type="ECO:0000256" key="1">
    <source>
        <dbReference type="SAM" id="SignalP"/>
    </source>
</evidence>
<protein>
    <submittedName>
        <fullName evidence="3">Uncharacterized protein LOC126910915</fullName>
    </submittedName>
</protein>
<dbReference type="Pfam" id="PF02995">
    <property type="entry name" value="DUF229"/>
    <property type="match status" value="1"/>
</dbReference>
<dbReference type="GO" id="GO:0005615">
    <property type="term" value="C:extracellular space"/>
    <property type="evidence" value="ECO:0007669"/>
    <property type="project" value="TreeGrafter"/>
</dbReference>
<reference evidence="3" key="1">
    <citation type="submission" date="2025-08" db="UniProtKB">
        <authorList>
            <consortium name="RefSeq"/>
        </authorList>
    </citation>
    <scope>IDENTIFICATION</scope>
    <source>
        <tissue evidence="3">Whole larval tissue</tissue>
    </source>
</reference>
<dbReference type="Proteomes" id="UP000829999">
    <property type="component" value="Chromosome 1"/>
</dbReference>
<feature type="chain" id="PRO_5040408120" evidence="1">
    <location>
        <begin position="24"/>
        <end position="652"/>
    </location>
</feature>
<organism evidence="2 3">
    <name type="scientific">Spodoptera frugiperda</name>
    <name type="common">Fall armyworm</name>
    <dbReference type="NCBI Taxonomy" id="7108"/>
    <lineage>
        <taxon>Eukaryota</taxon>
        <taxon>Metazoa</taxon>
        <taxon>Ecdysozoa</taxon>
        <taxon>Arthropoda</taxon>
        <taxon>Hexapoda</taxon>
        <taxon>Insecta</taxon>
        <taxon>Pterygota</taxon>
        <taxon>Neoptera</taxon>
        <taxon>Endopterygota</taxon>
        <taxon>Lepidoptera</taxon>
        <taxon>Glossata</taxon>
        <taxon>Ditrysia</taxon>
        <taxon>Noctuoidea</taxon>
        <taxon>Noctuidae</taxon>
        <taxon>Amphipyrinae</taxon>
        <taxon>Spodoptera</taxon>
    </lineage>
</organism>
<dbReference type="PANTHER" id="PTHR10974:SF1">
    <property type="entry name" value="FI08016P-RELATED"/>
    <property type="match status" value="1"/>
</dbReference>
<dbReference type="FunFam" id="3.40.720.10:FF:000017">
    <property type="entry name" value="Predicted protein"/>
    <property type="match status" value="1"/>
</dbReference>
<dbReference type="CDD" id="cd16021">
    <property type="entry name" value="ALP_like"/>
    <property type="match status" value="1"/>
</dbReference>
<proteinExistence type="predicted"/>
<dbReference type="InterPro" id="IPR004245">
    <property type="entry name" value="DUF229"/>
</dbReference>
<dbReference type="PANTHER" id="PTHR10974">
    <property type="entry name" value="FI08016P-RELATED"/>
    <property type="match status" value="1"/>
</dbReference>
<dbReference type="AlphaFoldDB" id="A0A9R0DPZ5"/>